<gene>
    <name evidence="3" type="ORF">BD293_2808</name>
</gene>
<dbReference type="CDD" id="cd03443">
    <property type="entry name" value="PaaI_thioesterase"/>
    <property type="match status" value="1"/>
</dbReference>
<keyword evidence="1" id="KW-0378">Hydrolase</keyword>
<dbReference type="NCBIfam" id="TIGR00369">
    <property type="entry name" value="unchar_dom_1"/>
    <property type="match status" value="1"/>
</dbReference>
<dbReference type="Gene3D" id="3.10.129.10">
    <property type="entry name" value="Hotdog Thioesterase"/>
    <property type="match status" value="1"/>
</dbReference>
<name>A0A543KGD2_9RHOB</name>
<dbReference type="EMBL" id="VFPT01000001">
    <property type="protein sequence ID" value="TQM94143.1"/>
    <property type="molecule type" value="Genomic_DNA"/>
</dbReference>
<accession>A0A543KGD2</accession>
<keyword evidence="4" id="KW-1185">Reference proteome</keyword>
<proteinExistence type="predicted"/>
<feature type="domain" description="Thioesterase" evidence="2">
    <location>
        <begin position="45"/>
        <end position="119"/>
    </location>
</feature>
<dbReference type="Pfam" id="PF03061">
    <property type="entry name" value="4HBT"/>
    <property type="match status" value="1"/>
</dbReference>
<dbReference type="InterPro" id="IPR003736">
    <property type="entry name" value="PAAI_dom"/>
</dbReference>
<dbReference type="Proteomes" id="UP000320582">
    <property type="component" value="Unassembled WGS sequence"/>
</dbReference>
<evidence type="ECO:0000259" key="2">
    <source>
        <dbReference type="Pfam" id="PF03061"/>
    </source>
</evidence>
<dbReference type="SUPFAM" id="SSF54637">
    <property type="entry name" value="Thioesterase/thiol ester dehydrase-isomerase"/>
    <property type="match status" value="1"/>
</dbReference>
<dbReference type="AlphaFoldDB" id="A0A543KGD2"/>
<dbReference type="InterPro" id="IPR029069">
    <property type="entry name" value="HotDog_dom_sf"/>
</dbReference>
<evidence type="ECO:0000256" key="1">
    <source>
        <dbReference type="ARBA" id="ARBA00022801"/>
    </source>
</evidence>
<organism evidence="3 4">
    <name type="scientific">Roseinatronobacter monicus</name>
    <dbReference type="NCBI Taxonomy" id="393481"/>
    <lineage>
        <taxon>Bacteria</taxon>
        <taxon>Pseudomonadati</taxon>
        <taxon>Pseudomonadota</taxon>
        <taxon>Alphaproteobacteria</taxon>
        <taxon>Rhodobacterales</taxon>
        <taxon>Paracoccaceae</taxon>
        <taxon>Roseinatronobacter</taxon>
    </lineage>
</organism>
<dbReference type="GO" id="GO:0016289">
    <property type="term" value="F:acyl-CoA hydrolase activity"/>
    <property type="evidence" value="ECO:0007669"/>
    <property type="project" value="UniProtKB-ARBA"/>
</dbReference>
<evidence type="ECO:0000313" key="4">
    <source>
        <dbReference type="Proteomes" id="UP000320582"/>
    </source>
</evidence>
<dbReference type="InterPro" id="IPR006683">
    <property type="entry name" value="Thioestr_dom"/>
</dbReference>
<dbReference type="OrthoDB" id="9806185at2"/>
<reference evidence="3 4" key="1">
    <citation type="submission" date="2019-06" db="EMBL/GenBank/DDBJ databases">
        <title>Genomic Encyclopedia of Archaeal and Bacterial Type Strains, Phase II (KMG-II): from individual species to whole genera.</title>
        <authorList>
            <person name="Goeker M."/>
        </authorList>
    </citation>
    <scope>NUCLEOTIDE SEQUENCE [LARGE SCALE GENOMIC DNA]</scope>
    <source>
        <strain evidence="3 4">DSM 18423</strain>
    </source>
</reference>
<dbReference type="RefSeq" id="WP_142082576.1">
    <property type="nucleotide sequence ID" value="NZ_VFPT01000001.1"/>
</dbReference>
<comment type="caution">
    <text evidence="3">The sequence shown here is derived from an EMBL/GenBank/DDBJ whole genome shotgun (WGS) entry which is preliminary data.</text>
</comment>
<protein>
    <submittedName>
        <fullName evidence="3">Uncharacterized protein (TIGR00369 family)</fullName>
    </submittedName>
</protein>
<sequence>MIDPRIADSFARQSMMTSLQARLIEVGAGRCVIHAPLLAGFQQQHGAAHAGVAFTLGDSAAGYAALSLMPEGQEVMTVEMKINLLSPAMGDMLHAVGEVVRAGRRLTIVRAEVVALTGETRKNVALLQGTMIGV</sequence>
<evidence type="ECO:0000313" key="3">
    <source>
        <dbReference type="EMBL" id="TQM94143.1"/>
    </source>
</evidence>